<dbReference type="Gene3D" id="3.90.226.10">
    <property type="entry name" value="2-enoyl-CoA Hydratase, Chain A, domain 1"/>
    <property type="match status" value="1"/>
</dbReference>
<sequence length="430" mass="46752">MKLFSRTPLAAAFLGCTLSLAVPALAEETAENERKALPLTELRMFADVFDRIKQAYVEPVDDRQLLEDAIRGMLTGLDPHSAYLEAEAFESLQIHTSGEFGGLGIEVGLEDGFIRVIAPIDDTPAQRAGVRAGDLIIKLDETPVQGMDLNEAIDMMRGEVGTPIRLTIMREGRDQPLELEIVRDVIKVASVRHELLEPGYGYLRISQFQAHTGEDLVDAIREMQQKDELKGLVLDLRNNPGGVLQAAVEVSNAFLDEGLIVYTEGRLPNSELRFNASEETAAPATPLVVLINGGSASASEIVAGALQDHQRAVIMGTDSFGKGSVQTVLPLGEDRAIKLTTARYYTPGGRSIQAQGILPDLRVDDARLTRINGVGRIKERDLAGHLENANGDGGDMESLDNGLSSRDFQLYEALNLLKAMQILQRTPSNS</sequence>
<dbReference type="InterPro" id="IPR036034">
    <property type="entry name" value="PDZ_sf"/>
</dbReference>
<dbReference type="SMART" id="SM00228">
    <property type="entry name" value="PDZ"/>
    <property type="match status" value="1"/>
</dbReference>
<keyword evidence="2 5" id="KW-0645">Protease</keyword>
<dbReference type="InterPro" id="IPR004447">
    <property type="entry name" value="Peptidase_S41A"/>
</dbReference>
<protein>
    <submittedName>
        <fullName evidence="8">Proteolytic complex protein CptA</fullName>
    </submittedName>
</protein>
<comment type="caution">
    <text evidence="8">The sequence shown here is derived from an EMBL/GenBank/DDBJ whole genome shotgun (WGS) entry which is preliminary data.</text>
</comment>
<comment type="similarity">
    <text evidence="1 5">Belongs to the peptidase S41A family.</text>
</comment>
<keyword evidence="9" id="KW-1185">Reference proteome</keyword>
<evidence type="ECO:0000256" key="4">
    <source>
        <dbReference type="ARBA" id="ARBA00022825"/>
    </source>
</evidence>
<name>A0ABP3TFP7_9GAMM</name>
<dbReference type="Gene3D" id="2.30.42.10">
    <property type="match status" value="1"/>
</dbReference>
<dbReference type="PROSITE" id="PS50106">
    <property type="entry name" value="PDZ"/>
    <property type="match status" value="1"/>
</dbReference>
<dbReference type="InterPro" id="IPR005151">
    <property type="entry name" value="Tail-specific_protease"/>
</dbReference>
<evidence type="ECO:0000256" key="1">
    <source>
        <dbReference type="ARBA" id="ARBA00009179"/>
    </source>
</evidence>
<dbReference type="PANTHER" id="PTHR32060">
    <property type="entry name" value="TAIL-SPECIFIC PROTEASE"/>
    <property type="match status" value="1"/>
</dbReference>
<dbReference type="CDD" id="cd07560">
    <property type="entry name" value="Peptidase_S41_CPP"/>
    <property type="match status" value="1"/>
</dbReference>
<dbReference type="Proteomes" id="UP001499915">
    <property type="component" value="Unassembled WGS sequence"/>
</dbReference>
<dbReference type="Gene3D" id="3.30.750.44">
    <property type="match status" value="1"/>
</dbReference>
<dbReference type="CDD" id="cd06782">
    <property type="entry name" value="cpPDZ_CPP-like"/>
    <property type="match status" value="1"/>
</dbReference>
<evidence type="ECO:0000313" key="9">
    <source>
        <dbReference type="Proteomes" id="UP001499915"/>
    </source>
</evidence>
<evidence type="ECO:0000256" key="3">
    <source>
        <dbReference type="ARBA" id="ARBA00022801"/>
    </source>
</evidence>
<dbReference type="Pfam" id="PF22694">
    <property type="entry name" value="CtpB_N-like"/>
    <property type="match status" value="1"/>
</dbReference>
<dbReference type="NCBIfam" id="TIGR00225">
    <property type="entry name" value="prc"/>
    <property type="match status" value="1"/>
</dbReference>
<dbReference type="PANTHER" id="PTHR32060:SF30">
    <property type="entry name" value="CARBOXY-TERMINAL PROCESSING PROTEASE CTPA"/>
    <property type="match status" value="1"/>
</dbReference>
<dbReference type="InterPro" id="IPR029045">
    <property type="entry name" value="ClpP/crotonase-like_dom_sf"/>
</dbReference>
<proteinExistence type="inferred from homology"/>
<feature type="signal peptide" evidence="6">
    <location>
        <begin position="1"/>
        <end position="26"/>
    </location>
</feature>
<dbReference type="InterPro" id="IPR001478">
    <property type="entry name" value="PDZ"/>
</dbReference>
<keyword evidence="4 5" id="KW-0720">Serine protease</keyword>
<feature type="chain" id="PRO_5047121590" evidence="6">
    <location>
        <begin position="27"/>
        <end position="430"/>
    </location>
</feature>
<evidence type="ECO:0000256" key="5">
    <source>
        <dbReference type="RuleBase" id="RU004404"/>
    </source>
</evidence>
<keyword evidence="3 5" id="KW-0378">Hydrolase</keyword>
<organism evidence="8 9">
    <name type="scientific">Marinobacterium maritimum</name>
    <dbReference type="NCBI Taxonomy" id="500162"/>
    <lineage>
        <taxon>Bacteria</taxon>
        <taxon>Pseudomonadati</taxon>
        <taxon>Pseudomonadota</taxon>
        <taxon>Gammaproteobacteria</taxon>
        <taxon>Oceanospirillales</taxon>
        <taxon>Oceanospirillaceae</taxon>
        <taxon>Marinobacterium</taxon>
    </lineage>
</organism>
<evidence type="ECO:0000259" key="7">
    <source>
        <dbReference type="PROSITE" id="PS50106"/>
    </source>
</evidence>
<dbReference type="EMBL" id="BAAAET010000003">
    <property type="protein sequence ID" value="GAA0698471.1"/>
    <property type="molecule type" value="Genomic_DNA"/>
</dbReference>
<dbReference type="RefSeq" id="WP_343807438.1">
    <property type="nucleotide sequence ID" value="NZ_BAAAET010000003.1"/>
</dbReference>
<gene>
    <name evidence="8" type="primary">cptA</name>
    <name evidence="8" type="ORF">GCM10009104_28780</name>
</gene>
<dbReference type="InterPro" id="IPR055210">
    <property type="entry name" value="CtpA/B_N"/>
</dbReference>
<dbReference type="SUPFAM" id="SSF52096">
    <property type="entry name" value="ClpP/crotonase"/>
    <property type="match status" value="1"/>
</dbReference>
<accession>A0ABP3TFP7</accession>
<dbReference type="Pfam" id="PF13180">
    <property type="entry name" value="PDZ_2"/>
    <property type="match status" value="1"/>
</dbReference>
<dbReference type="Pfam" id="PF03572">
    <property type="entry name" value="Peptidase_S41"/>
    <property type="match status" value="1"/>
</dbReference>
<reference evidence="9" key="1">
    <citation type="journal article" date="2019" name="Int. J. Syst. Evol. Microbiol.">
        <title>The Global Catalogue of Microorganisms (GCM) 10K type strain sequencing project: providing services to taxonomists for standard genome sequencing and annotation.</title>
        <authorList>
            <consortium name="The Broad Institute Genomics Platform"/>
            <consortium name="The Broad Institute Genome Sequencing Center for Infectious Disease"/>
            <person name="Wu L."/>
            <person name="Ma J."/>
        </authorList>
    </citation>
    <scope>NUCLEOTIDE SEQUENCE [LARGE SCALE GENOMIC DNA]</scope>
    <source>
        <strain evidence="9">JCM 15134</strain>
    </source>
</reference>
<evidence type="ECO:0000256" key="2">
    <source>
        <dbReference type="ARBA" id="ARBA00022670"/>
    </source>
</evidence>
<evidence type="ECO:0000313" key="8">
    <source>
        <dbReference type="EMBL" id="GAA0698471.1"/>
    </source>
</evidence>
<keyword evidence="6" id="KW-0732">Signal</keyword>
<dbReference type="SUPFAM" id="SSF50156">
    <property type="entry name" value="PDZ domain-like"/>
    <property type="match status" value="1"/>
</dbReference>
<feature type="domain" description="PDZ" evidence="7">
    <location>
        <begin position="91"/>
        <end position="157"/>
    </location>
</feature>
<dbReference type="SMART" id="SM00245">
    <property type="entry name" value="TSPc"/>
    <property type="match status" value="1"/>
</dbReference>
<evidence type="ECO:0000256" key="6">
    <source>
        <dbReference type="SAM" id="SignalP"/>
    </source>
</evidence>